<protein>
    <recommendedName>
        <fullName evidence="3">KfrA N-terminal DNA-binding domain-containing protein</fullName>
    </recommendedName>
</protein>
<dbReference type="InterPro" id="IPR021104">
    <property type="entry name" value="KfrA_DNA-bd_N"/>
</dbReference>
<comment type="caution">
    <text evidence="4">The sequence shown here is derived from an EMBL/GenBank/DDBJ whole genome shotgun (WGS) entry which is preliminary data.</text>
</comment>
<keyword evidence="1" id="KW-0175">Coiled coil</keyword>
<evidence type="ECO:0000313" key="5">
    <source>
        <dbReference type="Proteomes" id="UP000575469"/>
    </source>
</evidence>
<name>A0A848P2U2_9RALS</name>
<reference evidence="4 5" key="1">
    <citation type="submission" date="2020-04" db="EMBL/GenBank/DDBJ databases">
        <title>Ralstonia insidiosa genome sequencing and assembly.</title>
        <authorList>
            <person name="Martins R.C.R."/>
            <person name="Perdigao-Neto L.V."/>
            <person name="Levin A.S.S."/>
            <person name="Costa S.F."/>
        </authorList>
    </citation>
    <scope>NUCLEOTIDE SEQUENCE [LARGE SCALE GENOMIC DNA]</scope>
    <source>
        <strain evidence="4 5">5047</strain>
    </source>
</reference>
<organism evidence="4 5">
    <name type="scientific">Ralstonia insidiosa</name>
    <dbReference type="NCBI Taxonomy" id="190721"/>
    <lineage>
        <taxon>Bacteria</taxon>
        <taxon>Pseudomonadati</taxon>
        <taxon>Pseudomonadota</taxon>
        <taxon>Betaproteobacteria</taxon>
        <taxon>Burkholderiales</taxon>
        <taxon>Burkholderiaceae</taxon>
        <taxon>Ralstonia</taxon>
    </lineage>
</organism>
<dbReference type="Proteomes" id="UP000575469">
    <property type="component" value="Unassembled WGS sequence"/>
</dbReference>
<feature type="compositionally biased region" description="Basic and acidic residues" evidence="2">
    <location>
        <begin position="230"/>
        <end position="275"/>
    </location>
</feature>
<dbReference type="Pfam" id="PF11740">
    <property type="entry name" value="KfrA_N"/>
    <property type="match status" value="1"/>
</dbReference>
<evidence type="ECO:0000256" key="1">
    <source>
        <dbReference type="SAM" id="Coils"/>
    </source>
</evidence>
<sequence>MEIVRKQPLVTYESVSAAAESLANGGQRPSVRAVLGVLGGGSPNAVLPFLQVWKAARPAIKAADVTIDPRIASILAEQISVAVADATRAAEARAADLESDAEAVAEAGRAAEARAEELAAELARVQSENQQLTGRVSALVEEMDQVKKDAAAAITEARADTHREREAAEQARQALARAELRLESMPALEAQVLDLRSQVETEHRARNAAEKAAAVAEAERNAAVRHAEAAEQAHQEFRKSSAQEVGRLTERTDKAEADRDAARKEAGSAREEAAKLRGQVEAFQAKPSR</sequence>
<feature type="region of interest" description="Disordered" evidence="2">
    <location>
        <begin position="230"/>
        <end position="289"/>
    </location>
</feature>
<evidence type="ECO:0000313" key="4">
    <source>
        <dbReference type="EMBL" id="NMV39849.1"/>
    </source>
</evidence>
<gene>
    <name evidence="4" type="ORF">HGR00_18220</name>
</gene>
<evidence type="ECO:0000256" key="2">
    <source>
        <dbReference type="SAM" id="MobiDB-lite"/>
    </source>
</evidence>
<dbReference type="EMBL" id="JABBZM010000017">
    <property type="protein sequence ID" value="NMV39849.1"/>
    <property type="molecule type" value="Genomic_DNA"/>
</dbReference>
<proteinExistence type="predicted"/>
<dbReference type="AlphaFoldDB" id="A0A848P2U2"/>
<feature type="domain" description="KfrA N-terminal DNA-binding" evidence="3">
    <location>
        <begin position="11"/>
        <end position="122"/>
    </location>
</feature>
<dbReference type="RefSeq" id="WP_169340801.1">
    <property type="nucleotide sequence ID" value="NZ_JABBZM010000017.1"/>
</dbReference>
<evidence type="ECO:0000259" key="3">
    <source>
        <dbReference type="Pfam" id="PF11740"/>
    </source>
</evidence>
<accession>A0A848P2U2</accession>
<feature type="coiled-coil region" evidence="1">
    <location>
        <begin position="108"/>
        <end position="181"/>
    </location>
</feature>